<dbReference type="GO" id="GO:0016705">
    <property type="term" value="F:oxidoreductase activity, acting on paired donors, with incorporation or reduction of molecular oxygen"/>
    <property type="evidence" value="ECO:0007669"/>
    <property type="project" value="InterPro"/>
</dbReference>
<dbReference type="InterPro" id="IPR036396">
    <property type="entry name" value="Cyt_P450_sf"/>
</dbReference>
<dbReference type="VEuPathDB" id="FungiDB:P170DRAFT_352458"/>
<dbReference type="Pfam" id="PF00067">
    <property type="entry name" value="p450"/>
    <property type="match status" value="1"/>
</dbReference>
<keyword evidence="4" id="KW-0349">Heme</keyword>
<protein>
    <submittedName>
        <fullName evidence="5">Cytochrome P450</fullName>
    </submittedName>
</protein>
<evidence type="ECO:0000256" key="2">
    <source>
        <dbReference type="ARBA" id="ARBA00023002"/>
    </source>
</evidence>
<dbReference type="OrthoDB" id="1470350at2759"/>
<feature type="non-terminal residue" evidence="5">
    <location>
        <position position="1"/>
    </location>
</feature>
<keyword evidence="6" id="KW-1185">Reference proteome</keyword>
<sequence length="517" mass="58892">LILLTFEITVSWICMNLLLVVVRTLTRRHSSILKHLPGPKSSNWLWDHVFDVLDEPLAYKVTDWINERPYPEGLMHLFGLFGSEYLIPTSPEALTEVLSHRQYDYEKPSGFKRFTKRFWGHGIVSQEQEEHKANRKTYLPVFNQSNVKRLRPMLTKKSRQFADHISDLCTANDFRNNCNPNSTTVHIAKVVDMVSMDVTGLIALGVDFETILGKNHEIFHAHEVLFESNKEKRSLFTLYNIAPQWILNLIPSATAKEMDQAHDIMTDVCRRTIRQRLDQLEKGEEKDLDFLTNLVKSESFDEEKAIAQIVVIIGAGFESTGGTLAWVIYCLATYQESQQRLREELIHAKDGKGSLEEEDYDRLPMLNAIVMEATRLYPTFTLLLRKAIRDTTICDQVVPKGTFVGMCTRAINCAQHLWGADAEKFKPDRWIDQSDSESPKIEALGGAPASVCMLSFFHGIRSCVGRALALAQMKRQVALLVERFHIERTENSDPRPVGLFATGPPPTLKLRFTELGA</sequence>
<keyword evidence="4" id="KW-0408">Iron</keyword>
<evidence type="ECO:0000313" key="5">
    <source>
        <dbReference type="EMBL" id="PLB52315.1"/>
    </source>
</evidence>
<dbReference type="PRINTS" id="PR00463">
    <property type="entry name" value="EP450I"/>
</dbReference>
<dbReference type="EMBL" id="MSFO01000002">
    <property type="protein sequence ID" value="PLB52315.1"/>
    <property type="molecule type" value="Genomic_DNA"/>
</dbReference>
<feature type="binding site" description="axial binding residue" evidence="4">
    <location>
        <position position="463"/>
    </location>
    <ligand>
        <name>heme</name>
        <dbReference type="ChEBI" id="CHEBI:30413"/>
    </ligand>
    <ligandPart>
        <name>Fe</name>
        <dbReference type="ChEBI" id="CHEBI:18248"/>
    </ligandPart>
</feature>
<keyword evidence="2" id="KW-0560">Oxidoreductase</keyword>
<dbReference type="STRING" id="1392250.A0A2I2GHG2"/>
<dbReference type="GO" id="GO:0005506">
    <property type="term" value="F:iron ion binding"/>
    <property type="evidence" value="ECO:0007669"/>
    <property type="project" value="InterPro"/>
</dbReference>
<proteinExistence type="inferred from homology"/>
<dbReference type="GO" id="GO:0004497">
    <property type="term" value="F:monooxygenase activity"/>
    <property type="evidence" value="ECO:0007669"/>
    <property type="project" value="UniProtKB-KW"/>
</dbReference>
<accession>A0A2I2GHG2</accession>
<dbReference type="GO" id="GO:0020037">
    <property type="term" value="F:heme binding"/>
    <property type="evidence" value="ECO:0007669"/>
    <property type="project" value="InterPro"/>
</dbReference>
<keyword evidence="3" id="KW-0503">Monooxygenase</keyword>
<evidence type="ECO:0000313" key="6">
    <source>
        <dbReference type="Proteomes" id="UP000234275"/>
    </source>
</evidence>
<dbReference type="RefSeq" id="XP_024707617.1">
    <property type="nucleotide sequence ID" value="XM_024843924.1"/>
</dbReference>
<dbReference type="PRINTS" id="PR00385">
    <property type="entry name" value="P450"/>
</dbReference>
<dbReference type="PANTHER" id="PTHR24305">
    <property type="entry name" value="CYTOCHROME P450"/>
    <property type="match status" value="1"/>
</dbReference>
<gene>
    <name evidence="5" type="ORF">P170DRAFT_352458</name>
</gene>
<dbReference type="Gene3D" id="1.10.630.10">
    <property type="entry name" value="Cytochrome P450"/>
    <property type="match status" value="1"/>
</dbReference>
<keyword evidence="4" id="KW-0479">Metal-binding</keyword>
<name>A0A2I2GHG2_9EURO</name>
<dbReference type="Proteomes" id="UP000234275">
    <property type="component" value="Unassembled WGS sequence"/>
</dbReference>
<reference evidence="5 6" key="1">
    <citation type="submission" date="2016-12" db="EMBL/GenBank/DDBJ databases">
        <title>The genomes of Aspergillus section Nigri reveals drivers in fungal speciation.</title>
        <authorList>
            <consortium name="DOE Joint Genome Institute"/>
            <person name="Vesth T.C."/>
            <person name="Nybo J."/>
            <person name="Theobald S."/>
            <person name="Brandl J."/>
            <person name="Frisvad J.C."/>
            <person name="Nielsen K.F."/>
            <person name="Lyhne E.K."/>
            <person name="Kogle M.E."/>
            <person name="Kuo A."/>
            <person name="Riley R."/>
            <person name="Clum A."/>
            <person name="Nolan M."/>
            <person name="Lipzen A."/>
            <person name="Salamov A."/>
            <person name="Henrissat B."/>
            <person name="Wiebenga A."/>
            <person name="De Vries R.P."/>
            <person name="Grigoriev I.V."/>
            <person name="Mortensen U.H."/>
            <person name="Andersen M.R."/>
            <person name="Baker S.E."/>
        </authorList>
    </citation>
    <scope>NUCLEOTIDE SEQUENCE [LARGE SCALE GENOMIC DNA]</scope>
    <source>
        <strain evidence="5 6">IBT 23096</strain>
    </source>
</reference>
<dbReference type="InterPro" id="IPR050121">
    <property type="entry name" value="Cytochrome_P450_monoxygenase"/>
</dbReference>
<organism evidence="5 6">
    <name type="scientific">Aspergillus steynii IBT 23096</name>
    <dbReference type="NCBI Taxonomy" id="1392250"/>
    <lineage>
        <taxon>Eukaryota</taxon>
        <taxon>Fungi</taxon>
        <taxon>Dikarya</taxon>
        <taxon>Ascomycota</taxon>
        <taxon>Pezizomycotina</taxon>
        <taxon>Eurotiomycetes</taxon>
        <taxon>Eurotiomycetidae</taxon>
        <taxon>Eurotiales</taxon>
        <taxon>Aspergillaceae</taxon>
        <taxon>Aspergillus</taxon>
        <taxon>Aspergillus subgen. Circumdati</taxon>
    </lineage>
</organism>
<evidence type="ECO:0000256" key="1">
    <source>
        <dbReference type="ARBA" id="ARBA00010617"/>
    </source>
</evidence>
<dbReference type="SUPFAM" id="SSF48264">
    <property type="entry name" value="Cytochrome P450"/>
    <property type="match status" value="1"/>
</dbReference>
<dbReference type="CDD" id="cd11069">
    <property type="entry name" value="CYP_FUM15-like"/>
    <property type="match status" value="1"/>
</dbReference>
<comment type="caution">
    <text evidence="5">The sequence shown here is derived from an EMBL/GenBank/DDBJ whole genome shotgun (WGS) entry which is preliminary data.</text>
</comment>
<comment type="similarity">
    <text evidence="1">Belongs to the cytochrome P450 family.</text>
</comment>
<dbReference type="InterPro" id="IPR002401">
    <property type="entry name" value="Cyt_P450_E_grp-I"/>
</dbReference>
<dbReference type="AlphaFoldDB" id="A0A2I2GHG2"/>
<comment type="cofactor">
    <cofactor evidence="4">
        <name>heme</name>
        <dbReference type="ChEBI" id="CHEBI:30413"/>
    </cofactor>
</comment>
<evidence type="ECO:0000256" key="3">
    <source>
        <dbReference type="ARBA" id="ARBA00023033"/>
    </source>
</evidence>
<dbReference type="InterPro" id="IPR001128">
    <property type="entry name" value="Cyt_P450"/>
</dbReference>
<dbReference type="GeneID" id="36551624"/>
<evidence type="ECO:0000256" key="4">
    <source>
        <dbReference type="PIRSR" id="PIRSR602401-1"/>
    </source>
</evidence>
<dbReference type="PANTHER" id="PTHR24305:SF166">
    <property type="entry name" value="CYTOCHROME P450 12A4, MITOCHONDRIAL-RELATED"/>
    <property type="match status" value="1"/>
</dbReference>